<reference evidence="8 9" key="1">
    <citation type="submission" date="2021-04" db="EMBL/GenBank/DDBJ databases">
        <authorList>
            <person name="De Guttry C."/>
            <person name="Zahm M."/>
            <person name="Klopp C."/>
            <person name="Cabau C."/>
            <person name="Louis A."/>
            <person name="Berthelot C."/>
            <person name="Parey E."/>
            <person name="Roest Crollius H."/>
            <person name="Montfort J."/>
            <person name="Robinson-Rechavi M."/>
            <person name="Bucao C."/>
            <person name="Bouchez O."/>
            <person name="Gislard M."/>
            <person name="Lluch J."/>
            <person name="Milhes M."/>
            <person name="Lampietro C."/>
            <person name="Lopez Roques C."/>
            <person name="Donnadieu C."/>
            <person name="Braasch I."/>
            <person name="Desvignes T."/>
            <person name="Postlethwait J."/>
            <person name="Bobe J."/>
            <person name="Wedekind C."/>
            <person name="Guiguen Y."/>
        </authorList>
    </citation>
    <scope>NUCLEOTIDE SEQUENCE [LARGE SCALE GENOMIC DNA]</scope>
    <source>
        <strain evidence="8">Cs_M1</strain>
        <tissue evidence="8">Blood</tissue>
    </source>
</reference>
<dbReference type="PANTHER" id="PTHR14928:SF6">
    <property type="entry name" value="ZINC FINGER CCCH DOMAIN-CONTAINING PROTEIN 7B"/>
    <property type="match status" value="1"/>
</dbReference>
<dbReference type="PANTHER" id="PTHR14928">
    <property type="entry name" value="MICRO-RNA BINDING ZINC FINGER CCCH DOMAIN-CONTAINING PROTEIN 7"/>
    <property type="match status" value="1"/>
</dbReference>
<feature type="coiled-coil region" evidence="5">
    <location>
        <begin position="999"/>
        <end position="1026"/>
    </location>
</feature>
<evidence type="ECO:0000313" key="9">
    <source>
        <dbReference type="Proteomes" id="UP001356427"/>
    </source>
</evidence>
<dbReference type="Gene3D" id="3.30.160.60">
    <property type="entry name" value="Classic Zinc Finger"/>
    <property type="match status" value="1"/>
</dbReference>
<keyword evidence="2 4" id="KW-0863">Zinc-finger</keyword>
<dbReference type="PROSITE" id="PS50103">
    <property type="entry name" value="ZF_C3H1"/>
    <property type="match status" value="2"/>
</dbReference>
<gene>
    <name evidence="8" type="ORF">J4Q44_G00174270</name>
</gene>
<organism evidence="8 9">
    <name type="scientific">Coregonus suidteri</name>
    <dbReference type="NCBI Taxonomy" id="861788"/>
    <lineage>
        <taxon>Eukaryota</taxon>
        <taxon>Metazoa</taxon>
        <taxon>Chordata</taxon>
        <taxon>Craniata</taxon>
        <taxon>Vertebrata</taxon>
        <taxon>Euteleostomi</taxon>
        <taxon>Actinopterygii</taxon>
        <taxon>Neopterygii</taxon>
        <taxon>Teleostei</taxon>
        <taxon>Protacanthopterygii</taxon>
        <taxon>Salmoniformes</taxon>
        <taxon>Salmonidae</taxon>
        <taxon>Coregoninae</taxon>
        <taxon>Coregonus</taxon>
    </lineage>
</organism>
<dbReference type="SMART" id="SM00356">
    <property type="entry name" value="ZnF_C3H1"/>
    <property type="match status" value="3"/>
</dbReference>
<name>A0AAN8QUY4_9TELE</name>
<dbReference type="Gene3D" id="1.25.40.10">
    <property type="entry name" value="Tetratricopeptide repeat domain"/>
    <property type="match status" value="1"/>
</dbReference>
<keyword evidence="5" id="KW-0175">Coiled coil</keyword>
<dbReference type="SUPFAM" id="SSF57667">
    <property type="entry name" value="beta-beta-alpha zinc fingers"/>
    <property type="match status" value="1"/>
</dbReference>
<evidence type="ECO:0000256" key="1">
    <source>
        <dbReference type="ARBA" id="ARBA00022723"/>
    </source>
</evidence>
<evidence type="ECO:0000256" key="3">
    <source>
        <dbReference type="ARBA" id="ARBA00022833"/>
    </source>
</evidence>
<dbReference type="InterPro" id="IPR011990">
    <property type="entry name" value="TPR-like_helical_dom_sf"/>
</dbReference>
<comment type="caution">
    <text evidence="8">The sequence shown here is derived from an EMBL/GenBank/DDBJ whole genome shotgun (WGS) entry which is preliminary data.</text>
</comment>
<dbReference type="GO" id="GO:0008270">
    <property type="term" value="F:zinc ion binding"/>
    <property type="evidence" value="ECO:0007669"/>
    <property type="project" value="UniProtKB-KW"/>
</dbReference>
<dbReference type="SUPFAM" id="SSF48452">
    <property type="entry name" value="TPR-like"/>
    <property type="match status" value="1"/>
</dbReference>
<sequence>MVAVSSSVARCCSAHSSKRRLMVFITSLPRWTWTVRSVGRAYRTPWDSYGSSLPYPEPEGYKVFLTQLVCNLLDEGNAMFREGEWQQAIKDFSEGVNVAHYAQAESLEIPSALMESLYVNRAAAYHSMGQYEQGVQDCDSALALCKDSCRALYRKALCLKELGRFREAYNCSTGCLLTTPNDKHVYELAQELANKLGLKIRKAYISTQKESATSEQSNGNTVPFAGEMYGSGLDSLSDISSVGFSYKPVSAAIPVSDESSPPPSGPLVYSKLLGRPVQGPRGLPFSVPESEHLGDSELMGDDLDSLLDCLHDEPEIPPQRDFPTFLPSSGCVPIQLPFPSGLPAPSPRLPPAFFNSAISLLNSLDTFPGIGGRDALGALDSLDGLDALDSLDALNNLDNLSGLGGGDALAPTTALDSLDALDSFSPLGGAIAAKPVVVGGGGLDSLSEFNQPGARISHNILSATRSPKKSNHTVVKNGQVSSKLSLLTKNTVAATHDFKQACSMCYSWIGPGVLDYLHQAELAHRCKRDILLCRIRASGHPVWNRVRPRPTNNFTGPFMLCKEVLETQKCKYREGCTFAYCQEEVDVWTLERKGALNRELLFDPQSPNNDRPTLGITCLLQLHNGMFMYLCEECYDSKPRIISKRSKEVPSICSNLSARHPFDKKKCLVHAVRSSSVHYTKIRPLYTQCQLDVCRHARRYGCQREDSCSFAHSVIELKCWMLQQVSGITHEEIVQESKRHWHKQEQNTHKPKPVYMPPPSSSPSGGGDTCRGGGGGYSLNLKRKFVCGQCWRDGLVSEPDKALKYCTAKARHSWTKERRVLLVKSFEGKKWVMVRTLPFAKTYPQQYDICAHVVKQKKCHYIGNCAFAHSEEEKQVWTYMKNNGLKDMQQMYDMWLTMTNQNRQPDDPLITQPIEEKQIAMPTDYAEPMSGFHCRLCGKHSNSERQWQQHISAEKHKDRVFSCEGEDESLTWTYRFPGLRLALCPRLESGCPEGVSCDYAHSDEELVEWQERREFLRRKLAKAREDMLIMPDEFDFGKYNFLLQD</sequence>
<evidence type="ECO:0000256" key="4">
    <source>
        <dbReference type="PROSITE-ProRule" id="PRU00723"/>
    </source>
</evidence>
<dbReference type="GO" id="GO:0035198">
    <property type="term" value="F:miRNA binding"/>
    <property type="evidence" value="ECO:0007669"/>
    <property type="project" value="InterPro"/>
</dbReference>
<feature type="domain" description="C3H1-type" evidence="7">
    <location>
        <begin position="978"/>
        <end position="1004"/>
    </location>
</feature>
<dbReference type="GO" id="GO:0035196">
    <property type="term" value="P:miRNA processing"/>
    <property type="evidence" value="ECO:0007669"/>
    <property type="project" value="TreeGrafter"/>
</dbReference>
<feature type="region of interest" description="Disordered" evidence="6">
    <location>
        <begin position="736"/>
        <end position="769"/>
    </location>
</feature>
<accession>A0AAN8QUY4</accession>
<dbReference type="Proteomes" id="UP001356427">
    <property type="component" value="Unassembled WGS sequence"/>
</dbReference>
<keyword evidence="1 4" id="KW-0479">Metal-binding</keyword>
<feature type="compositionally biased region" description="Basic and acidic residues" evidence="6">
    <location>
        <begin position="736"/>
        <end position="748"/>
    </location>
</feature>
<dbReference type="EMBL" id="JAGTTL010000015">
    <property type="protein sequence ID" value="KAK6311763.1"/>
    <property type="molecule type" value="Genomic_DNA"/>
</dbReference>
<evidence type="ECO:0000313" key="8">
    <source>
        <dbReference type="EMBL" id="KAK6311763.1"/>
    </source>
</evidence>
<keyword evidence="3 4" id="KW-0862">Zinc</keyword>
<dbReference type="InterPro" id="IPR019734">
    <property type="entry name" value="TPR_rpt"/>
</dbReference>
<keyword evidence="9" id="KW-1185">Reference proteome</keyword>
<dbReference type="SMART" id="SM00028">
    <property type="entry name" value="TPR"/>
    <property type="match status" value="2"/>
</dbReference>
<dbReference type="InterPro" id="IPR036236">
    <property type="entry name" value="Znf_C2H2_sf"/>
</dbReference>
<evidence type="ECO:0000256" key="6">
    <source>
        <dbReference type="SAM" id="MobiDB-lite"/>
    </source>
</evidence>
<feature type="zinc finger region" description="C3H1-type" evidence="4">
    <location>
        <begin position="693"/>
        <end position="715"/>
    </location>
</feature>
<evidence type="ECO:0000259" key="7">
    <source>
        <dbReference type="PROSITE" id="PS50103"/>
    </source>
</evidence>
<feature type="domain" description="C3H1-type" evidence="7">
    <location>
        <begin position="693"/>
        <end position="715"/>
    </location>
</feature>
<dbReference type="SUPFAM" id="SSF90229">
    <property type="entry name" value="CCCH zinc finger"/>
    <property type="match status" value="1"/>
</dbReference>
<dbReference type="InterPro" id="IPR039691">
    <property type="entry name" value="ZC3H7A/B"/>
</dbReference>
<proteinExistence type="predicted"/>
<protein>
    <recommendedName>
        <fullName evidence="7">C3H1-type domain-containing protein</fullName>
    </recommendedName>
</protein>
<feature type="zinc finger region" description="C3H1-type" evidence="4">
    <location>
        <begin position="978"/>
        <end position="1004"/>
    </location>
</feature>
<evidence type="ECO:0000256" key="2">
    <source>
        <dbReference type="ARBA" id="ARBA00022771"/>
    </source>
</evidence>
<dbReference type="InterPro" id="IPR000571">
    <property type="entry name" value="Znf_CCCH"/>
</dbReference>
<evidence type="ECO:0000256" key="5">
    <source>
        <dbReference type="SAM" id="Coils"/>
    </source>
</evidence>
<dbReference type="AlphaFoldDB" id="A0AAN8QUY4"/>
<dbReference type="InterPro" id="IPR036855">
    <property type="entry name" value="Znf_CCCH_sf"/>
</dbReference>